<gene>
    <name evidence="8" type="ORF">HH303_00345</name>
</gene>
<dbReference type="InterPro" id="IPR051542">
    <property type="entry name" value="Hydrogenase_cytochrome"/>
</dbReference>
<feature type="transmembrane region" description="Helical" evidence="6">
    <location>
        <begin position="137"/>
        <end position="157"/>
    </location>
</feature>
<dbReference type="AlphaFoldDB" id="A0A7Y0HCM9"/>
<dbReference type="InterPro" id="IPR011577">
    <property type="entry name" value="Cyt_b561_bac/Ni-Hgenase"/>
</dbReference>
<dbReference type="Pfam" id="PF01292">
    <property type="entry name" value="Ni_hydr_CYTB"/>
    <property type="match status" value="1"/>
</dbReference>
<evidence type="ECO:0000256" key="3">
    <source>
        <dbReference type="ARBA" id="ARBA00022692"/>
    </source>
</evidence>
<feature type="transmembrane region" description="Helical" evidence="6">
    <location>
        <begin position="97"/>
        <end position="117"/>
    </location>
</feature>
<keyword evidence="9" id="KW-1185">Reference proteome</keyword>
<keyword evidence="5 6" id="KW-0472">Membrane</keyword>
<dbReference type="Gene3D" id="1.20.950.20">
    <property type="entry name" value="Transmembrane di-heme cytochromes, Chain C"/>
    <property type="match status" value="1"/>
</dbReference>
<evidence type="ECO:0000259" key="7">
    <source>
        <dbReference type="Pfam" id="PF01292"/>
    </source>
</evidence>
<evidence type="ECO:0000256" key="1">
    <source>
        <dbReference type="ARBA" id="ARBA00004651"/>
    </source>
</evidence>
<evidence type="ECO:0000256" key="6">
    <source>
        <dbReference type="SAM" id="Phobius"/>
    </source>
</evidence>
<evidence type="ECO:0000256" key="2">
    <source>
        <dbReference type="ARBA" id="ARBA00022475"/>
    </source>
</evidence>
<dbReference type="GO" id="GO:0022904">
    <property type="term" value="P:respiratory electron transport chain"/>
    <property type="evidence" value="ECO:0007669"/>
    <property type="project" value="InterPro"/>
</dbReference>
<feature type="transmembrane region" description="Helical" evidence="6">
    <location>
        <begin position="44"/>
        <end position="64"/>
    </location>
</feature>
<feature type="domain" description="Cytochrome b561 bacterial/Ni-hydrogenase" evidence="7">
    <location>
        <begin position="9"/>
        <end position="170"/>
    </location>
</feature>
<keyword evidence="2" id="KW-1003">Cell membrane</keyword>
<name>A0A7Y0HCM9_9PROT</name>
<dbReference type="GO" id="GO:0020037">
    <property type="term" value="F:heme binding"/>
    <property type="evidence" value="ECO:0007669"/>
    <property type="project" value="TreeGrafter"/>
</dbReference>
<dbReference type="GO" id="GO:0005886">
    <property type="term" value="C:plasma membrane"/>
    <property type="evidence" value="ECO:0007669"/>
    <property type="project" value="UniProtKB-SubCell"/>
</dbReference>
<dbReference type="GO" id="GO:0009055">
    <property type="term" value="F:electron transfer activity"/>
    <property type="evidence" value="ECO:0007669"/>
    <property type="project" value="InterPro"/>
</dbReference>
<proteinExistence type="predicted"/>
<dbReference type="InterPro" id="IPR016174">
    <property type="entry name" value="Di-haem_cyt_TM"/>
</dbReference>
<comment type="caution">
    <text evidence="8">The sequence shown here is derived from an EMBL/GenBank/DDBJ whole genome shotgun (WGS) entry which is preliminary data.</text>
</comment>
<comment type="subcellular location">
    <subcellularLocation>
        <location evidence="1">Cell membrane</location>
        <topology evidence="1">Multi-pass membrane protein</topology>
    </subcellularLocation>
</comment>
<dbReference type="EMBL" id="JABBNT010000001">
    <property type="protein sequence ID" value="NMM42906.1"/>
    <property type="molecule type" value="Genomic_DNA"/>
</dbReference>
<evidence type="ECO:0000313" key="8">
    <source>
        <dbReference type="EMBL" id="NMM42906.1"/>
    </source>
</evidence>
<dbReference type="PANTHER" id="PTHR30485">
    <property type="entry name" value="NI/FE-HYDROGENASE 1 B-TYPE CYTOCHROME SUBUNIT"/>
    <property type="match status" value="1"/>
</dbReference>
<dbReference type="Proteomes" id="UP000539372">
    <property type="component" value="Unassembled WGS sequence"/>
</dbReference>
<evidence type="ECO:0000256" key="5">
    <source>
        <dbReference type="ARBA" id="ARBA00023136"/>
    </source>
</evidence>
<dbReference type="SUPFAM" id="SSF81342">
    <property type="entry name" value="Transmembrane di-heme cytochromes"/>
    <property type="match status" value="1"/>
</dbReference>
<dbReference type="PANTHER" id="PTHR30485:SF2">
    <property type="entry name" value="BLL0597 PROTEIN"/>
    <property type="match status" value="1"/>
</dbReference>
<evidence type="ECO:0000313" key="9">
    <source>
        <dbReference type="Proteomes" id="UP000539372"/>
    </source>
</evidence>
<reference evidence="8 9" key="1">
    <citation type="submission" date="2020-04" db="EMBL/GenBank/DDBJ databases">
        <title>Rhodospirillaceae bacterium KN72 isolated from deep sea.</title>
        <authorList>
            <person name="Zhang D.-C."/>
        </authorList>
    </citation>
    <scope>NUCLEOTIDE SEQUENCE [LARGE SCALE GENOMIC DNA]</scope>
    <source>
        <strain evidence="8 9">KN72</strain>
    </source>
</reference>
<accession>A0A7Y0HCM9</accession>
<protein>
    <submittedName>
        <fullName evidence="8">Cytochrome B</fullName>
    </submittedName>
</protein>
<evidence type="ECO:0000256" key="4">
    <source>
        <dbReference type="ARBA" id="ARBA00022989"/>
    </source>
</evidence>
<keyword evidence="4 6" id="KW-1133">Transmembrane helix</keyword>
<organism evidence="8 9">
    <name type="scientific">Pacificispira spongiicola</name>
    <dbReference type="NCBI Taxonomy" id="2729598"/>
    <lineage>
        <taxon>Bacteria</taxon>
        <taxon>Pseudomonadati</taxon>
        <taxon>Pseudomonadota</taxon>
        <taxon>Alphaproteobacteria</taxon>
        <taxon>Rhodospirillales</taxon>
        <taxon>Rhodospirillaceae</taxon>
        <taxon>Pacificispira</taxon>
    </lineage>
</organism>
<sequence length="181" mass="19865">MSSRATIRVWDPVVRLFHWGLVASFAIAWISAEEWNDLHETAGYVAGGLIAVRLVWGLIGTRYARFWQFVRRPATVIGYLGDMLKGREARYIGHNPAGGAMVLALLACMAVLVATGWMGTLDAFWGVEWVEEVHETFANLLLALVGVHVLGVVWASLKHGESLVRAMVNGRKKAPEPGDVA</sequence>
<keyword evidence="3 6" id="KW-0812">Transmembrane</keyword>
<feature type="transmembrane region" description="Helical" evidence="6">
    <location>
        <begin position="12"/>
        <end position="32"/>
    </location>
</feature>